<dbReference type="Pfam" id="PF01476">
    <property type="entry name" value="LysM"/>
    <property type="match status" value="2"/>
</dbReference>
<feature type="non-terminal residue" evidence="2">
    <location>
        <position position="145"/>
    </location>
</feature>
<name>A0A060BUE1_9BACT</name>
<dbReference type="CDD" id="cd00118">
    <property type="entry name" value="LysM"/>
    <property type="match status" value="2"/>
</dbReference>
<organism evidence="2">
    <name type="scientific">uncultured Thermovibrio sp</name>
    <dbReference type="NCBI Taxonomy" id="522380"/>
    <lineage>
        <taxon>Bacteria</taxon>
        <taxon>Pseudomonadati</taxon>
        <taxon>Aquificota</taxon>
        <taxon>Aquificia</taxon>
        <taxon>Desulfurobacteriales</taxon>
        <taxon>Desulfurobacteriaceae</taxon>
        <taxon>Thermovibrio</taxon>
        <taxon>environmental samples</taxon>
    </lineage>
</organism>
<dbReference type="SMART" id="SM00257">
    <property type="entry name" value="LysM"/>
    <property type="match status" value="2"/>
</dbReference>
<dbReference type="Gene3D" id="3.10.350.10">
    <property type="entry name" value="LysM domain"/>
    <property type="match status" value="2"/>
</dbReference>
<sequence>GGSVGGDWSNCSAVHTVTRGETLSQIANWYGVNLWTLMSANGIVNGNQVFTGQRLCIPGSTTAPQPSQPTTPIGCWQWYTVRAGDTLNRIAGWYGTTVQNLMAWNNLSSTNVWVGQQLMVPVACTTPNPAPCNCNSRASPPRPNP</sequence>
<proteinExistence type="predicted"/>
<dbReference type="InterPro" id="IPR036779">
    <property type="entry name" value="LysM_dom_sf"/>
</dbReference>
<dbReference type="InterPro" id="IPR018392">
    <property type="entry name" value="LysM"/>
</dbReference>
<feature type="non-terminal residue" evidence="2">
    <location>
        <position position="1"/>
    </location>
</feature>
<accession>A0A060BUE1</accession>
<dbReference type="PANTHER" id="PTHR33734">
    <property type="entry name" value="LYSM DOMAIN-CONTAINING GPI-ANCHORED PROTEIN 2"/>
    <property type="match status" value="1"/>
</dbReference>
<feature type="domain" description="LysM" evidence="1">
    <location>
        <begin position="13"/>
        <end position="57"/>
    </location>
</feature>
<evidence type="ECO:0000259" key="1">
    <source>
        <dbReference type="PROSITE" id="PS51782"/>
    </source>
</evidence>
<dbReference type="EMBL" id="KF116893">
    <property type="protein sequence ID" value="AIA84141.1"/>
    <property type="molecule type" value="Genomic_DNA"/>
</dbReference>
<evidence type="ECO:0000313" key="2">
    <source>
        <dbReference type="EMBL" id="AIA84141.1"/>
    </source>
</evidence>
<dbReference type="PROSITE" id="PS51782">
    <property type="entry name" value="LYSM"/>
    <property type="match status" value="2"/>
</dbReference>
<feature type="domain" description="LysM" evidence="1">
    <location>
        <begin position="77"/>
        <end position="120"/>
    </location>
</feature>
<dbReference type="PANTHER" id="PTHR33734:SF22">
    <property type="entry name" value="MEMBRANE-BOUND LYTIC MUREIN TRANSGLYCOSYLASE D"/>
    <property type="match status" value="1"/>
</dbReference>
<reference evidence="2" key="1">
    <citation type="journal article" date="2013" name="Environ. Microbiol.">
        <title>Seasonally variable intestinal metagenomes of the red palm weevil (Rhynchophorus ferrugineus).</title>
        <authorList>
            <person name="Jia S."/>
            <person name="Zhang X."/>
            <person name="Zhang G."/>
            <person name="Yin A."/>
            <person name="Zhang S."/>
            <person name="Li F."/>
            <person name="Wang L."/>
            <person name="Zhao D."/>
            <person name="Yun Q."/>
            <person name="Tala"/>
            <person name="Wang J."/>
            <person name="Sun G."/>
            <person name="Baabdullah M."/>
            <person name="Yu X."/>
            <person name="Hu S."/>
            <person name="Al-Mssallem I.S."/>
            <person name="Yu J."/>
        </authorList>
    </citation>
    <scope>NUCLEOTIDE SEQUENCE</scope>
</reference>
<protein>
    <submittedName>
        <fullName evidence="2">LysM|LysM</fullName>
    </submittedName>
</protein>
<dbReference type="AlphaFoldDB" id="A0A060BUE1"/>
<dbReference type="SUPFAM" id="SSF54106">
    <property type="entry name" value="LysM domain"/>
    <property type="match status" value="2"/>
</dbReference>